<evidence type="ECO:0000313" key="1">
    <source>
        <dbReference type="EMBL" id="MEO1766705.1"/>
    </source>
</evidence>
<accession>A0ABV0EDG5</accession>
<gene>
    <name evidence="1" type="ORF">V6E02_05715</name>
</gene>
<dbReference type="InterPro" id="IPR027417">
    <property type="entry name" value="P-loop_NTPase"/>
</dbReference>
<organism evidence="1 2">
    <name type="scientific">Thiobacter aerophilum</name>
    <dbReference type="NCBI Taxonomy" id="3121275"/>
    <lineage>
        <taxon>Bacteria</taxon>
        <taxon>Pseudomonadati</taxon>
        <taxon>Pseudomonadota</taxon>
        <taxon>Betaproteobacteria</taxon>
        <taxon>Burkholderiales</taxon>
        <taxon>Thiobacteraceae</taxon>
        <taxon>Thiobacter</taxon>
    </lineage>
</organism>
<dbReference type="RefSeq" id="WP_347307812.1">
    <property type="nucleotide sequence ID" value="NZ_JBAJEX010000003.1"/>
</dbReference>
<name>A0ABV0EDG5_9BURK</name>
<protein>
    <submittedName>
        <fullName evidence="1">Sulfotransferase</fullName>
        <ecNumber evidence="1">2.8.2.-</ecNumber>
    </submittedName>
</protein>
<dbReference type="EMBL" id="JBAJEX010000003">
    <property type="protein sequence ID" value="MEO1766705.1"/>
    <property type="molecule type" value="Genomic_DNA"/>
</dbReference>
<dbReference type="EC" id="2.8.2.-" evidence="1"/>
<keyword evidence="1" id="KW-0808">Transferase</keyword>
<comment type="caution">
    <text evidence="1">The sequence shown here is derived from an EMBL/GenBank/DDBJ whole genome shotgun (WGS) entry which is preliminary data.</text>
</comment>
<dbReference type="Gene3D" id="3.40.50.300">
    <property type="entry name" value="P-loop containing nucleotide triphosphate hydrolases"/>
    <property type="match status" value="1"/>
</dbReference>
<dbReference type="Proteomes" id="UP001482231">
    <property type="component" value="Unassembled WGS sequence"/>
</dbReference>
<reference evidence="1 2" key="1">
    <citation type="submission" date="2024-02" db="EMBL/GenBank/DDBJ databases">
        <title>New thermophilic sulfur-oxidizing bacteria from a hot springs of the Uzon caldera (Kamchatka, Russia).</title>
        <authorList>
            <person name="Dukat A.M."/>
            <person name="Elcheninov A.G."/>
            <person name="Frolov E.N."/>
        </authorList>
    </citation>
    <scope>NUCLEOTIDE SEQUENCE [LARGE SCALE GENOMIC DNA]</scope>
    <source>
        <strain evidence="1 2">AK1</strain>
    </source>
</reference>
<keyword evidence="2" id="KW-1185">Reference proteome</keyword>
<dbReference type="SUPFAM" id="SSF52540">
    <property type="entry name" value="P-loop containing nucleoside triphosphate hydrolases"/>
    <property type="match status" value="1"/>
</dbReference>
<dbReference type="GO" id="GO:0016740">
    <property type="term" value="F:transferase activity"/>
    <property type="evidence" value="ECO:0007669"/>
    <property type="project" value="UniProtKB-KW"/>
</dbReference>
<dbReference type="Pfam" id="PF13469">
    <property type="entry name" value="Sulfotransfer_3"/>
    <property type="match status" value="1"/>
</dbReference>
<sequence length="307" mass="35609">MSEFWVKVDKTLRHHAQAGRRVLRGVIWDLLRPAASRPVIILGCSRAGTTLVYKTFSESLELGSLQRETHDFWMALHHPRARNWDTHALDARHASPADRDYVTRYFYAWTGRSRWVDKNNQNGLCVPYLHALFPDAHFVYVKRSPGDNVNSLIEGWGKPEEFATWSAELPEQVAIDGGRYTRWCFFLAEGWRAYSRASIEEVCAFQYVAINQAILEARALLSPNQWSEVFYEDLVRDPVNEFRRLFSEAELSFTPALEKHCARVLDTPYNAFSAIRLDKWKDGCNRARIERILPMVEPVARRMGYEP</sequence>
<evidence type="ECO:0000313" key="2">
    <source>
        <dbReference type="Proteomes" id="UP001482231"/>
    </source>
</evidence>
<proteinExistence type="predicted"/>